<evidence type="ECO:0000313" key="4">
    <source>
        <dbReference type="Proteomes" id="UP000199663"/>
    </source>
</evidence>
<evidence type="ECO:0000313" key="3">
    <source>
        <dbReference type="EMBL" id="SDZ25372.1"/>
    </source>
</evidence>
<sequence length="392" mass="44093">MELLQPVFLWGLLGLGIPILIHLWNGRQGKPILWAATHWLSEKENQPVKGLRIDQWLVLLLRLFLFLLLVLLFAHLFVPAFEKEEISKVVHLVQPHQELTAAFRFELQQALEKGEEIHWFDPELTPLLSLESSADFLDQDNSDLQKALDAFVVEGNELRVYLNKSTSFLKDGFFISPVKPILFLEGFEGRNLSKQYIQIEANKILTINDKGLLISQSEFPQNSKKSSLGPKSFPTYFSDYTDTEEQFIVAALLAITEIYGIEFPLENTLSDATLVFEKGLPKEITPDKIYLSLDPNSFSIEPSVIVLPVGFGTGNPNDLAKGILPEAILEGLLEKIGFEKMAVPLSASQIAARFLVQESPNQNKKANVAAVLMVLFLLILMTERYLSQTKGI</sequence>
<comment type="caution">
    <text evidence="3">The sequence shown here is derived from an EMBL/GenBank/DDBJ whole genome shotgun (WGS) entry which is preliminary data.</text>
</comment>
<keyword evidence="1" id="KW-0812">Transmembrane</keyword>
<feature type="transmembrane region" description="Helical" evidence="1">
    <location>
        <begin position="6"/>
        <end position="24"/>
    </location>
</feature>
<dbReference type="Proteomes" id="UP000199663">
    <property type="component" value="Unassembled WGS sequence"/>
</dbReference>
<keyword evidence="1" id="KW-0472">Membrane</keyword>
<dbReference type="NCBIfam" id="TIGR02226">
    <property type="entry name" value="two_anch"/>
    <property type="match status" value="1"/>
</dbReference>
<protein>
    <submittedName>
        <fullName evidence="3">N-terminal double-transmembrane domain-containing protein</fullName>
    </submittedName>
</protein>
<proteinExistence type="predicted"/>
<gene>
    <name evidence="3" type="ORF">SAMN05444412_108134</name>
</gene>
<dbReference type="RefSeq" id="WP_019598144.1">
    <property type="nucleotide sequence ID" value="NZ_FNQC01000008.1"/>
</dbReference>
<feature type="transmembrane region" description="Helical" evidence="1">
    <location>
        <begin position="56"/>
        <end position="78"/>
    </location>
</feature>
<keyword evidence="4" id="KW-1185">Reference proteome</keyword>
<dbReference type="Pfam" id="PF07584">
    <property type="entry name" value="BatA"/>
    <property type="match status" value="1"/>
</dbReference>
<evidence type="ECO:0000256" key="1">
    <source>
        <dbReference type="SAM" id="Phobius"/>
    </source>
</evidence>
<dbReference type="InterPro" id="IPR011933">
    <property type="entry name" value="Double_TM_dom"/>
</dbReference>
<accession>A0A1H3RHS9</accession>
<dbReference type="EMBL" id="FNQC01000008">
    <property type="protein sequence ID" value="SDZ25372.1"/>
    <property type="molecule type" value="Genomic_DNA"/>
</dbReference>
<name>A0A1H3RHS9_9BACT</name>
<feature type="domain" description="Aerotolerance regulator N-terminal" evidence="2">
    <location>
        <begin position="1"/>
        <end position="75"/>
    </location>
</feature>
<dbReference type="InterPro" id="IPR024163">
    <property type="entry name" value="Aerotolerance_reg_N"/>
</dbReference>
<evidence type="ECO:0000259" key="2">
    <source>
        <dbReference type="Pfam" id="PF07584"/>
    </source>
</evidence>
<reference evidence="3 4" key="1">
    <citation type="submission" date="2016-10" db="EMBL/GenBank/DDBJ databases">
        <authorList>
            <person name="Varghese N."/>
            <person name="Submissions S."/>
        </authorList>
    </citation>
    <scope>NUCLEOTIDE SEQUENCE [LARGE SCALE GENOMIC DNA]</scope>
    <source>
        <strain evidence="3 4">DSM 17997</strain>
    </source>
</reference>
<keyword evidence="1" id="KW-1133">Transmembrane helix</keyword>
<organism evidence="3 4">
    <name type="scientific">Rhodonellum ikkaensis</name>
    <dbReference type="NCBI Taxonomy" id="336829"/>
    <lineage>
        <taxon>Bacteria</taxon>
        <taxon>Pseudomonadati</taxon>
        <taxon>Bacteroidota</taxon>
        <taxon>Cytophagia</taxon>
        <taxon>Cytophagales</taxon>
        <taxon>Cytophagaceae</taxon>
        <taxon>Rhodonellum</taxon>
    </lineage>
</organism>